<sequence length="141" mass="16293">MQVGDIYFNSKIDDPDFKVCDDNNVLQYYNFGNGIQYEGEKLAINKYFIGELKSKGLKKDTGYITIRFIVNCEGRLGRFRVQEMGNDFNEKEFSSDLKNQLLNLTKGMSGWMVGEHQGKSYDYYQYLTFKVEGGSLVEIMP</sequence>
<name>A0A239KLY2_9BACT</name>
<gene>
    <name evidence="1" type="ORF">SAMN06296052_13013</name>
</gene>
<evidence type="ECO:0000313" key="2">
    <source>
        <dbReference type="Proteomes" id="UP000198432"/>
    </source>
</evidence>
<accession>A0A239KLY2</accession>
<dbReference type="EMBL" id="FZOQ01000030">
    <property type="protein sequence ID" value="SNT19397.1"/>
    <property type="molecule type" value="Genomic_DNA"/>
</dbReference>
<evidence type="ECO:0000313" key="1">
    <source>
        <dbReference type="EMBL" id="SNT19397.1"/>
    </source>
</evidence>
<proteinExistence type="predicted"/>
<dbReference type="AlphaFoldDB" id="A0A239KLY2"/>
<protein>
    <recommendedName>
        <fullName evidence="3">TonB protein C-terminal</fullName>
    </recommendedName>
</protein>
<dbReference type="Proteomes" id="UP000198432">
    <property type="component" value="Unassembled WGS sequence"/>
</dbReference>
<keyword evidence="2" id="KW-1185">Reference proteome</keyword>
<reference evidence="2" key="1">
    <citation type="submission" date="2017-06" db="EMBL/GenBank/DDBJ databases">
        <authorList>
            <person name="Varghese N."/>
            <person name="Submissions S."/>
        </authorList>
    </citation>
    <scope>NUCLEOTIDE SEQUENCE [LARGE SCALE GENOMIC DNA]</scope>
    <source>
        <strain evidence="2">NKM1</strain>
    </source>
</reference>
<organism evidence="1 2">
    <name type="scientific">Pontibacter ummariensis</name>
    <dbReference type="NCBI Taxonomy" id="1610492"/>
    <lineage>
        <taxon>Bacteria</taxon>
        <taxon>Pseudomonadati</taxon>
        <taxon>Bacteroidota</taxon>
        <taxon>Cytophagia</taxon>
        <taxon>Cytophagales</taxon>
        <taxon>Hymenobacteraceae</taxon>
        <taxon>Pontibacter</taxon>
    </lineage>
</organism>
<evidence type="ECO:0008006" key="3">
    <source>
        <dbReference type="Google" id="ProtNLM"/>
    </source>
</evidence>